<gene>
    <name evidence="2" type="ORF">Syun_016389</name>
</gene>
<dbReference type="InterPro" id="IPR052573">
    <property type="entry name" value="DnaJ_C_subfamily_28"/>
</dbReference>
<sequence>MSSWWAETETIEVYTKNTKNRESETGFASSSSSSLREEAEEGKPNSGEAKPGKKLAERLASVMDAIHDRNLLRSRPNAVRLVFRYNLIVPFGRQMFGLNWEKELDRLKKQE</sequence>
<dbReference type="PANTHER" id="PTHR39158:SF1">
    <property type="entry name" value="DNAJ HOMOLOG SUBFAMILY C MEMBER 28"/>
    <property type="match status" value="1"/>
</dbReference>
<dbReference type="EMBL" id="JBBNAF010000007">
    <property type="protein sequence ID" value="KAK9127592.1"/>
    <property type="molecule type" value="Genomic_DNA"/>
</dbReference>
<protein>
    <submittedName>
        <fullName evidence="2">Uncharacterized protein</fullName>
    </submittedName>
</protein>
<dbReference type="PANTHER" id="PTHR39158">
    <property type="entry name" value="OS08G0560600 PROTEIN"/>
    <property type="match status" value="1"/>
</dbReference>
<feature type="region of interest" description="Disordered" evidence="1">
    <location>
        <begin position="16"/>
        <end position="53"/>
    </location>
</feature>
<feature type="compositionally biased region" description="Low complexity" evidence="1">
    <location>
        <begin position="25"/>
        <end position="34"/>
    </location>
</feature>
<name>A0AAP0J7C6_9MAGN</name>
<organism evidence="2 3">
    <name type="scientific">Stephania yunnanensis</name>
    <dbReference type="NCBI Taxonomy" id="152371"/>
    <lineage>
        <taxon>Eukaryota</taxon>
        <taxon>Viridiplantae</taxon>
        <taxon>Streptophyta</taxon>
        <taxon>Embryophyta</taxon>
        <taxon>Tracheophyta</taxon>
        <taxon>Spermatophyta</taxon>
        <taxon>Magnoliopsida</taxon>
        <taxon>Ranunculales</taxon>
        <taxon>Menispermaceae</taxon>
        <taxon>Menispermoideae</taxon>
        <taxon>Cissampelideae</taxon>
        <taxon>Stephania</taxon>
    </lineage>
</organism>
<comment type="caution">
    <text evidence="2">The sequence shown here is derived from an EMBL/GenBank/DDBJ whole genome shotgun (WGS) entry which is preliminary data.</text>
</comment>
<reference evidence="2 3" key="1">
    <citation type="submission" date="2024-01" db="EMBL/GenBank/DDBJ databases">
        <title>Genome assemblies of Stephania.</title>
        <authorList>
            <person name="Yang L."/>
        </authorList>
    </citation>
    <scope>NUCLEOTIDE SEQUENCE [LARGE SCALE GENOMIC DNA]</scope>
    <source>
        <strain evidence="2">YNDBR</strain>
        <tissue evidence="2">Leaf</tissue>
    </source>
</reference>
<evidence type="ECO:0000256" key="1">
    <source>
        <dbReference type="SAM" id="MobiDB-lite"/>
    </source>
</evidence>
<evidence type="ECO:0000313" key="2">
    <source>
        <dbReference type="EMBL" id="KAK9127592.1"/>
    </source>
</evidence>
<dbReference type="Proteomes" id="UP001420932">
    <property type="component" value="Unassembled WGS sequence"/>
</dbReference>
<dbReference type="AlphaFoldDB" id="A0AAP0J7C6"/>
<proteinExistence type="predicted"/>
<evidence type="ECO:0000313" key="3">
    <source>
        <dbReference type="Proteomes" id="UP001420932"/>
    </source>
</evidence>
<keyword evidence="3" id="KW-1185">Reference proteome</keyword>
<accession>A0AAP0J7C6</accession>